<dbReference type="Proteomes" id="UP001055811">
    <property type="component" value="Linkage Group LG09"/>
</dbReference>
<evidence type="ECO:0000313" key="1">
    <source>
        <dbReference type="EMBL" id="KAI3690411.1"/>
    </source>
</evidence>
<reference evidence="2" key="1">
    <citation type="journal article" date="2022" name="Mol. Ecol. Resour.">
        <title>The genomes of chicory, endive, great burdock and yacon provide insights into Asteraceae palaeo-polyploidization history and plant inulin production.</title>
        <authorList>
            <person name="Fan W."/>
            <person name="Wang S."/>
            <person name="Wang H."/>
            <person name="Wang A."/>
            <person name="Jiang F."/>
            <person name="Liu H."/>
            <person name="Zhao H."/>
            <person name="Xu D."/>
            <person name="Zhang Y."/>
        </authorList>
    </citation>
    <scope>NUCLEOTIDE SEQUENCE [LARGE SCALE GENOMIC DNA]</scope>
    <source>
        <strain evidence="2">cv. Punajuju</strain>
    </source>
</reference>
<dbReference type="EMBL" id="CM042017">
    <property type="protein sequence ID" value="KAI3690411.1"/>
    <property type="molecule type" value="Genomic_DNA"/>
</dbReference>
<proteinExistence type="predicted"/>
<accession>A0ACB8YY89</accession>
<name>A0ACB8YY89_CICIN</name>
<sequence length="104" mass="11587">MFDSGDEVAFDRERTEARSASGIRSPWKADEDGNEMVFWVVSHSLIASIRQVFVSSPNGQKYLSSLHQSIEDSSKYLKGISLSLLIIISTDACLELRTGFPFVN</sequence>
<keyword evidence="2" id="KW-1185">Reference proteome</keyword>
<evidence type="ECO:0000313" key="2">
    <source>
        <dbReference type="Proteomes" id="UP001055811"/>
    </source>
</evidence>
<reference evidence="1 2" key="2">
    <citation type="journal article" date="2022" name="Mol. Ecol. Resour.">
        <title>The genomes of chicory, endive, great burdock and yacon provide insights into Asteraceae paleo-polyploidization history and plant inulin production.</title>
        <authorList>
            <person name="Fan W."/>
            <person name="Wang S."/>
            <person name="Wang H."/>
            <person name="Wang A."/>
            <person name="Jiang F."/>
            <person name="Liu H."/>
            <person name="Zhao H."/>
            <person name="Xu D."/>
            <person name="Zhang Y."/>
        </authorList>
    </citation>
    <scope>NUCLEOTIDE SEQUENCE [LARGE SCALE GENOMIC DNA]</scope>
    <source>
        <strain evidence="2">cv. Punajuju</strain>
        <tissue evidence="1">Leaves</tissue>
    </source>
</reference>
<comment type="caution">
    <text evidence="1">The sequence shown here is derived from an EMBL/GenBank/DDBJ whole genome shotgun (WGS) entry which is preliminary data.</text>
</comment>
<organism evidence="1 2">
    <name type="scientific">Cichorium intybus</name>
    <name type="common">Chicory</name>
    <dbReference type="NCBI Taxonomy" id="13427"/>
    <lineage>
        <taxon>Eukaryota</taxon>
        <taxon>Viridiplantae</taxon>
        <taxon>Streptophyta</taxon>
        <taxon>Embryophyta</taxon>
        <taxon>Tracheophyta</taxon>
        <taxon>Spermatophyta</taxon>
        <taxon>Magnoliopsida</taxon>
        <taxon>eudicotyledons</taxon>
        <taxon>Gunneridae</taxon>
        <taxon>Pentapetalae</taxon>
        <taxon>asterids</taxon>
        <taxon>campanulids</taxon>
        <taxon>Asterales</taxon>
        <taxon>Asteraceae</taxon>
        <taxon>Cichorioideae</taxon>
        <taxon>Cichorieae</taxon>
        <taxon>Cichoriinae</taxon>
        <taxon>Cichorium</taxon>
    </lineage>
</organism>
<protein>
    <submittedName>
        <fullName evidence="1">Uncharacterized protein</fullName>
    </submittedName>
</protein>
<gene>
    <name evidence="1" type="ORF">L2E82_48436</name>
</gene>